<sequence>VTVIPPLTVLVYMKDSQLVAHCLEMDFCTSGRSRDRVVTSLYNLIRARIQSAIAKNAQINLFRQAPLHYWKRLEQAELIKGCQIDLGREAVATKFHSQKIDVREFDCC</sequence>
<gene>
    <name evidence="1" type="ORF">METZ01_LOCUS125243</name>
</gene>
<name>A0A381Y5P3_9ZZZZ</name>
<feature type="non-terminal residue" evidence="1">
    <location>
        <position position="1"/>
    </location>
</feature>
<reference evidence="1" key="1">
    <citation type="submission" date="2018-05" db="EMBL/GenBank/DDBJ databases">
        <authorList>
            <person name="Lanie J.A."/>
            <person name="Ng W.-L."/>
            <person name="Kazmierczak K.M."/>
            <person name="Andrzejewski T.M."/>
            <person name="Davidsen T.M."/>
            <person name="Wayne K.J."/>
            <person name="Tettelin H."/>
            <person name="Glass J.I."/>
            <person name="Rusch D."/>
            <person name="Podicherti R."/>
            <person name="Tsui H.-C.T."/>
            <person name="Winkler M.E."/>
        </authorList>
    </citation>
    <scope>NUCLEOTIDE SEQUENCE</scope>
</reference>
<dbReference type="AlphaFoldDB" id="A0A381Y5P3"/>
<organism evidence="1">
    <name type="scientific">marine metagenome</name>
    <dbReference type="NCBI Taxonomy" id="408172"/>
    <lineage>
        <taxon>unclassified sequences</taxon>
        <taxon>metagenomes</taxon>
        <taxon>ecological metagenomes</taxon>
    </lineage>
</organism>
<dbReference type="EMBL" id="UINC01017456">
    <property type="protein sequence ID" value="SVA72389.1"/>
    <property type="molecule type" value="Genomic_DNA"/>
</dbReference>
<protein>
    <submittedName>
        <fullName evidence="1">Uncharacterized protein</fullName>
    </submittedName>
</protein>
<proteinExistence type="predicted"/>
<evidence type="ECO:0000313" key="1">
    <source>
        <dbReference type="EMBL" id="SVA72389.1"/>
    </source>
</evidence>
<accession>A0A381Y5P3</accession>